<accession>A0ACC2ACX5</accession>
<evidence type="ECO:0000313" key="2">
    <source>
        <dbReference type="Proteomes" id="UP001162992"/>
    </source>
</evidence>
<dbReference type="EMBL" id="CM055113">
    <property type="protein sequence ID" value="KAJ7515366.1"/>
    <property type="molecule type" value="Genomic_DNA"/>
</dbReference>
<gene>
    <name evidence="1" type="ORF">O6H91_22G011700</name>
</gene>
<proteinExistence type="predicted"/>
<comment type="caution">
    <text evidence="1">The sequence shown here is derived from an EMBL/GenBank/DDBJ whole genome shotgun (WGS) entry which is preliminary data.</text>
</comment>
<name>A0ACC2ACX5_DIPCM</name>
<protein>
    <submittedName>
        <fullName evidence="1">Uncharacterized protein</fullName>
    </submittedName>
</protein>
<dbReference type="Proteomes" id="UP001162992">
    <property type="component" value="Chromosome 22"/>
</dbReference>
<sequence length="598" mass="65729">MAFNAVEEGRTRVAREDAMQIYGQNPLPLFNLSLTLSTVALSILLVLAFSVGSHAEHAGITRNFEFNVTYLNISRLCHSKQVVSINGQLPGPTIHVNEGDRVIIKVTNFVDSNVSIHWHGVRQFRSGWADGPAYVTQCPIQSGDSYTYNFTVLSQSGTLWWHAHITWTRATVHGALIIHPKRGVTYPFQQPDDEVPLVLGEWWNAKVEDVFTEFTAVGGLPNISDAYTINGQPGPLYKCSTKDAFVMDVTPGKTYLLRIINAGLNNELFFSVANHTLLVVETDALYTKPFSTKTIFITPGQTMSVLLQANQSIGKYYIAARPYASAVNASFDNTTTTAILNYQGSSDSAQPILPELPEFNDTAFADHFDSSLRSLPTTDYPVNVPQTVDRSLFFTVGLAVKPCPLNHTCVGPNGNSLAAAVNNVSFVLPHVALLQAHYFNIQGVFTTDLPDQPAQLLDFTGKPPKNLEAAEGTKLTVIPYGVNVQLVLQDTSTLATENHPIHLHGYNFFVVGRGFGNFHPANSSSFNLVDPPQRNTLGVPAGGWAALRFKADNPGVWFMHCHLEIHNTWGLEMAFIVQDGNRPDQKMLPPPNDLPRCV</sequence>
<organism evidence="1 2">
    <name type="scientific">Diphasiastrum complanatum</name>
    <name type="common">Issler's clubmoss</name>
    <name type="synonym">Lycopodium complanatum</name>
    <dbReference type="NCBI Taxonomy" id="34168"/>
    <lineage>
        <taxon>Eukaryota</taxon>
        <taxon>Viridiplantae</taxon>
        <taxon>Streptophyta</taxon>
        <taxon>Embryophyta</taxon>
        <taxon>Tracheophyta</taxon>
        <taxon>Lycopodiopsida</taxon>
        <taxon>Lycopodiales</taxon>
        <taxon>Lycopodiaceae</taxon>
        <taxon>Lycopodioideae</taxon>
        <taxon>Diphasiastrum</taxon>
    </lineage>
</organism>
<keyword evidence="2" id="KW-1185">Reference proteome</keyword>
<evidence type="ECO:0000313" key="1">
    <source>
        <dbReference type="EMBL" id="KAJ7515366.1"/>
    </source>
</evidence>
<reference evidence="2" key="1">
    <citation type="journal article" date="2024" name="Proc. Natl. Acad. Sci. U.S.A.">
        <title>Extraordinary preservation of gene collinearity over three hundred million years revealed in homosporous lycophytes.</title>
        <authorList>
            <person name="Li C."/>
            <person name="Wickell D."/>
            <person name="Kuo L.Y."/>
            <person name="Chen X."/>
            <person name="Nie B."/>
            <person name="Liao X."/>
            <person name="Peng D."/>
            <person name="Ji J."/>
            <person name="Jenkins J."/>
            <person name="Williams M."/>
            <person name="Shu S."/>
            <person name="Plott C."/>
            <person name="Barry K."/>
            <person name="Rajasekar S."/>
            <person name="Grimwood J."/>
            <person name="Han X."/>
            <person name="Sun S."/>
            <person name="Hou Z."/>
            <person name="He W."/>
            <person name="Dai G."/>
            <person name="Sun C."/>
            <person name="Schmutz J."/>
            <person name="Leebens-Mack J.H."/>
            <person name="Li F.W."/>
            <person name="Wang L."/>
        </authorList>
    </citation>
    <scope>NUCLEOTIDE SEQUENCE [LARGE SCALE GENOMIC DNA]</scope>
    <source>
        <strain evidence="2">cv. PW_Plant_1</strain>
    </source>
</reference>